<evidence type="ECO:0000313" key="2">
    <source>
        <dbReference type="Proteomes" id="UP001239019"/>
    </source>
</evidence>
<protein>
    <recommendedName>
        <fullName evidence="3">SH3 domain-containing protein</fullName>
    </recommendedName>
</protein>
<keyword evidence="2" id="KW-1185">Reference proteome</keyword>
<evidence type="ECO:0008006" key="3">
    <source>
        <dbReference type="Google" id="ProtNLM"/>
    </source>
</evidence>
<gene>
    <name evidence="1" type="ORF">RBH19_09215</name>
</gene>
<accession>A0ABU0W7R7</accession>
<dbReference type="Gene3D" id="2.30.30.40">
    <property type="entry name" value="SH3 Domains"/>
    <property type="match status" value="1"/>
</dbReference>
<sequence>MRFIIVILVVGIWGSFWCGPAMAADEAERVVFVQSQNAALMAQPAFGGEPLERLARGMEVEVLEAGDSWHRIRVGELEGWMPALILRDTPPNRRESHLDRAAEMDASARRRASAVTTAGAIRGVEEDERLLDDPNLDVEALRRLEALAVSGDEALEFLLEEEAEETQ</sequence>
<proteinExistence type="predicted"/>
<dbReference type="Proteomes" id="UP001239019">
    <property type="component" value="Unassembled WGS sequence"/>
</dbReference>
<evidence type="ECO:0000313" key="1">
    <source>
        <dbReference type="EMBL" id="MDQ2070054.1"/>
    </source>
</evidence>
<dbReference type="RefSeq" id="WP_306728551.1">
    <property type="nucleotide sequence ID" value="NZ_JAVDDT010000005.1"/>
</dbReference>
<dbReference type="EMBL" id="JAVDDT010000005">
    <property type="protein sequence ID" value="MDQ2070054.1"/>
    <property type="molecule type" value="Genomic_DNA"/>
</dbReference>
<reference evidence="1 2" key="1">
    <citation type="submission" date="2023-08" db="EMBL/GenBank/DDBJ databases">
        <title>Whole-genome sequencing of halo(alkali)philic microorganisms from hypersaline lakes.</title>
        <authorList>
            <person name="Sorokin D.Y."/>
            <person name="Abbas B."/>
            <person name="Merkel A.Y."/>
        </authorList>
    </citation>
    <scope>NUCLEOTIDE SEQUENCE [LARGE SCALE GENOMIC DNA]</scope>
    <source>
        <strain evidence="1 2">AB-CW4</strain>
    </source>
</reference>
<organism evidence="1 2">
    <name type="scientific">Natronospira bacteriovora</name>
    <dbReference type="NCBI Taxonomy" id="3069753"/>
    <lineage>
        <taxon>Bacteria</taxon>
        <taxon>Pseudomonadati</taxon>
        <taxon>Pseudomonadota</taxon>
        <taxon>Gammaproteobacteria</taxon>
        <taxon>Natronospirales</taxon>
        <taxon>Natronospiraceae</taxon>
        <taxon>Natronospira</taxon>
    </lineage>
</organism>
<comment type="caution">
    <text evidence="1">The sequence shown here is derived from an EMBL/GenBank/DDBJ whole genome shotgun (WGS) entry which is preliminary data.</text>
</comment>
<name>A0ABU0W7R7_9GAMM</name>